<proteinExistence type="predicted"/>
<dbReference type="Gene3D" id="3.40.50.300">
    <property type="entry name" value="P-loop containing nucleotide triphosphate hydrolases"/>
    <property type="match status" value="2"/>
</dbReference>
<protein>
    <submittedName>
        <fullName evidence="5">Putative Potassium-transporting P-type ATPase D chain</fullName>
    </submittedName>
</protein>
<dbReference type="PANTHER" id="PTHR45569">
    <property type="entry name" value="SENSOR PROTEIN KDPD"/>
    <property type="match status" value="1"/>
</dbReference>
<evidence type="ECO:0000256" key="2">
    <source>
        <dbReference type="ARBA" id="ARBA00022777"/>
    </source>
</evidence>
<evidence type="ECO:0000256" key="3">
    <source>
        <dbReference type="ARBA" id="ARBA00023012"/>
    </source>
</evidence>
<evidence type="ECO:0000313" key="5">
    <source>
        <dbReference type="EMBL" id="CBH74281.1"/>
    </source>
</evidence>
<reference evidence="5" key="1">
    <citation type="submission" date="2009-10" db="EMBL/GenBank/DDBJ databases">
        <title>Diversity of trophic interactions inside an arsenic-rich microbial ecosystem.</title>
        <authorList>
            <person name="Bertin P.N."/>
            <person name="Heinrich-Salmeron A."/>
            <person name="Pelletier E."/>
            <person name="Goulhen-Chollet F."/>
            <person name="Arsene-Ploetze F."/>
            <person name="Gallien S."/>
            <person name="Calteau A."/>
            <person name="Vallenet D."/>
            <person name="Casiot C."/>
            <person name="Chane-Woon-Ming B."/>
            <person name="Giloteaux L."/>
            <person name="Barakat M."/>
            <person name="Bonnefoy V."/>
            <person name="Bruneel O."/>
            <person name="Chandler M."/>
            <person name="Cleiss J."/>
            <person name="Duran R."/>
            <person name="Elbaz-Poulichet F."/>
            <person name="Fonknechten N."/>
            <person name="Lauga B."/>
            <person name="Mornico D."/>
            <person name="Ortet P."/>
            <person name="Schaeffer C."/>
            <person name="Siguier P."/>
            <person name="Alexander Thil Smith A."/>
            <person name="Van Dorsselaer A."/>
            <person name="Weissenbach J."/>
            <person name="Medigue C."/>
            <person name="Le Paslier D."/>
        </authorList>
    </citation>
    <scope>NUCLEOTIDE SEQUENCE</scope>
</reference>
<dbReference type="Pfam" id="PF02702">
    <property type="entry name" value="KdpD"/>
    <property type="match status" value="2"/>
</dbReference>
<dbReference type="SUPFAM" id="SSF52540">
    <property type="entry name" value="P-loop containing nucleoside triphosphate hydrolases"/>
    <property type="match status" value="1"/>
</dbReference>
<dbReference type="InterPro" id="IPR027417">
    <property type="entry name" value="P-loop_NTPase"/>
</dbReference>
<keyword evidence="1" id="KW-0808">Transferase</keyword>
<keyword evidence="2" id="KW-0418">Kinase</keyword>
<dbReference type="GO" id="GO:0005886">
    <property type="term" value="C:plasma membrane"/>
    <property type="evidence" value="ECO:0007669"/>
    <property type="project" value="TreeGrafter"/>
</dbReference>
<keyword evidence="3" id="KW-0902">Two-component regulatory system</keyword>
<dbReference type="AlphaFoldDB" id="E6PCU7"/>
<sequence>MESDGRRENAEALLDEYGRRPRLVIYLAAAPGAGKTRRLIEEIRRMRTQGRDAVIGWIDTKERADLDWLAEGVPRLTPRRVERNGRWFEDFDLAAALARKPAVLALDEVAHVTLPGSPYANRWEEAIALRDAGITVICALNVAHLESVAPVAERLTGFPLRALVPDRFLASADEVVALDVSPRLVRSRLRSGKIVREADVDTALERTFSERTLQILRELLLHAVDSVTVPSVSAERVSTAVTFVPAIPSAQAYVERSAAVADALDLALEVRPLGDADIADLNDAARRNNAELLSEPIDPATIDLERVRASLLIVPRGAFARRIVNHALERDVFVIDPEQSFLADPVEPRQLEEHLGGSSERYGRLTVYLGAAAGSGKTYAMLDRAHQLLDDGVDVVAAFVETHGRAETERMLEGISVLPRKIVSKDGIRYEELDREATIARHPQVALVDELAHTNAPSLTSQKRYEDVLAILRSGIDVLTTLNVQHLEALNDTIFRLTKTRVRETLPDGILSLADEVILIDVSSHTLRERMRDGKIYPRERAERALAVFFSVENLTALREIALREAARARSRERHRVPFERLLLCVGPRREDEALIRRCSQVAARLGVEFSVAMILEPRDAADPELIAALQREAHRQRAGWQQETTAAAPRRIIELARQVPETVVAVATTLRRPRWPQRNAFARRVLDAGARELIVLTRR</sequence>
<dbReference type="InterPro" id="IPR003852">
    <property type="entry name" value="Sig_transdc_His_kinase_KdpD_N"/>
</dbReference>
<feature type="domain" description="Signal transduction histidine kinase osmosensitive K+ channel sensor N-terminal" evidence="4">
    <location>
        <begin position="20"/>
        <end position="224"/>
    </location>
</feature>
<dbReference type="PANTHER" id="PTHR45569:SF1">
    <property type="entry name" value="SENSOR PROTEIN KDPD"/>
    <property type="match status" value="1"/>
</dbReference>
<feature type="domain" description="Signal transduction histidine kinase osmosensitive K+ channel sensor N-terminal" evidence="4">
    <location>
        <begin position="362"/>
        <end position="568"/>
    </location>
</feature>
<name>E6PCU7_9ZZZZ</name>
<evidence type="ECO:0000256" key="1">
    <source>
        <dbReference type="ARBA" id="ARBA00022679"/>
    </source>
</evidence>
<dbReference type="EMBL" id="CABL01000001">
    <property type="protein sequence ID" value="CBH74281.1"/>
    <property type="molecule type" value="Genomic_DNA"/>
</dbReference>
<gene>
    <name evidence="5" type="ORF">CARN1_2168</name>
</gene>
<accession>E6PCU7</accession>
<evidence type="ECO:0000259" key="4">
    <source>
        <dbReference type="Pfam" id="PF02702"/>
    </source>
</evidence>
<dbReference type="InterPro" id="IPR052023">
    <property type="entry name" value="Histidine_kinase_KdpD"/>
</dbReference>
<organism evidence="5">
    <name type="scientific">mine drainage metagenome</name>
    <dbReference type="NCBI Taxonomy" id="410659"/>
    <lineage>
        <taxon>unclassified sequences</taxon>
        <taxon>metagenomes</taxon>
        <taxon>ecological metagenomes</taxon>
    </lineage>
</organism>
<dbReference type="GO" id="GO:0000155">
    <property type="term" value="F:phosphorelay sensor kinase activity"/>
    <property type="evidence" value="ECO:0007669"/>
    <property type="project" value="InterPro"/>
</dbReference>
<comment type="caution">
    <text evidence="5">The sequence shown here is derived from an EMBL/GenBank/DDBJ whole genome shotgun (WGS) entry which is preliminary data.</text>
</comment>